<sequence>QHAESESALHPTQPQVSPSVRTQTSSLSDPSDERPSAEDAARQQSSAPAEVRSSSFEDGLKLPMTEAEKREDEEGDEEEVVVVAGNQSILPCSVLDQASVIAERFVTDLSRRNSLVSEDLGSLACSSPLTPNEVFISPSTCTDSEEKCQESPTVSPSEPQVTPETEPSAREPALTEGERRSTLSKQDLLLIHKVRRYYEHAEHQDANFSIKRRESLSYIPAGLVRHLSRQLNNIPDQHAVPVHRKVLSRCRSPSVTDSSTTDEDFRPSSEMIKVWQDMESEEEVQQTAGEKTTFFECLDSSKRKLRKQTSLIVEESETSPSSDDSNALAEETDSAQDCKQLRTFMTQGKSLVQLPRLISFRTSVDEDQILQDMGKMKNKVFQLARQYSQRIKNNRPMVWQRNREPSTQQGFKNMPAVLEEKLKKKVGPAHLPVLGLWQQTQLVCSTMCAGKPNLKLPLTACEPMVIHEVNTPSPLQTPSSATSSRSALTDPQSPQLENFHWPDVQELRSKYNPSRPDTDSSNDTSECSPVKCNCCSRTDSHQDLTQCSVAKPETWYKERAEQDWPRPRSKLLCRWGSLEYMLGSLPLHEVQNLQEPVRTCCQSSPPSLTAARCSVLAEGDEQLEDSSRCPGKSTAQSSAKTSESHLVRSLREKFQSLSTSSSTC</sequence>
<accession>A0A3Q2Z5C6</accession>
<evidence type="ECO:0000313" key="3">
    <source>
        <dbReference type="Proteomes" id="UP000264820"/>
    </source>
</evidence>
<feature type="region of interest" description="Disordered" evidence="1">
    <location>
        <begin position="624"/>
        <end position="647"/>
    </location>
</feature>
<dbReference type="AlphaFoldDB" id="A0A3Q2Z5C6"/>
<feature type="region of interest" description="Disordered" evidence="1">
    <location>
        <begin position="471"/>
        <end position="529"/>
    </location>
</feature>
<evidence type="ECO:0000256" key="1">
    <source>
        <dbReference type="SAM" id="MobiDB-lite"/>
    </source>
</evidence>
<name>A0A3Q2Z5C6_HIPCM</name>
<feature type="compositionally biased region" description="Polar residues" evidence="1">
    <location>
        <begin position="10"/>
        <end position="29"/>
    </location>
</feature>
<reference evidence="2" key="2">
    <citation type="submission" date="2025-09" db="UniProtKB">
        <authorList>
            <consortium name="Ensembl"/>
        </authorList>
    </citation>
    <scope>IDENTIFICATION</scope>
</reference>
<feature type="compositionally biased region" description="Polar residues" evidence="1">
    <location>
        <begin position="471"/>
        <end position="496"/>
    </location>
</feature>
<dbReference type="PANTHER" id="PTHR45924">
    <property type="entry name" value="FI17866P1"/>
    <property type="match status" value="1"/>
</dbReference>
<feature type="compositionally biased region" description="Polar residues" evidence="1">
    <location>
        <begin position="150"/>
        <end position="165"/>
    </location>
</feature>
<dbReference type="Proteomes" id="UP000264820">
    <property type="component" value="Unplaced"/>
</dbReference>
<dbReference type="STRING" id="109280.ENSHCOP00000026867"/>
<organism evidence="2 3">
    <name type="scientific">Hippocampus comes</name>
    <name type="common">Tiger tail seahorse</name>
    <dbReference type="NCBI Taxonomy" id="109280"/>
    <lineage>
        <taxon>Eukaryota</taxon>
        <taxon>Metazoa</taxon>
        <taxon>Chordata</taxon>
        <taxon>Craniata</taxon>
        <taxon>Vertebrata</taxon>
        <taxon>Euteleostomi</taxon>
        <taxon>Actinopterygii</taxon>
        <taxon>Neopterygii</taxon>
        <taxon>Teleostei</taxon>
        <taxon>Neoteleostei</taxon>
        <taxon>Acanthomorphata</taxon>
        <taxon>Syngnathiaria</taxon>
        <taxon>Syngnathiformes</taxon>
        <taxon>Syngnathoidei</taxon>
        <taxon>Syngnathidae</taxon>
        <taxon>Hippocampus</taxon>
    </lineage>
</organism>
<feature type="compositionally biased region" description="Polar residues" evidence="1">
    <location>
        <begin position="42"/>
        <end position="56"/>
    </location>
</feature>
<protein>
    <submittedName>
        <fullName evidence="2">Uncharacterized protein</fullName>
    </submittedName>
</protein>
<evidence type="ECO:0000313" key="2">
    <source>
        <dbReference type="Ensembl" id="ENSHCOP00000026867.1"/>
    </source>
</evidence>
<feature type="compositionally biased region" description="Basic and acidic residues" evidence="1">
    <location>
        <begin position="31"/>
        <end position="41"/>
    </location>
</feature>
<keyword evidence="3" id="KW-1185">Reference proteome</keyword>
<dbReference type="Ensembl" id="ENSHCOT00000022448.1">
    <property type="protein sequence ID" value="ENSHCOP00000026867.1"/>
    <property type="gene ID" value="ENSHCOG00000018208.1"/>
</dbReference>
<dbReference type="GO" id="GO:0031267">
    <property type="term" value="F:small GTPase binding"/>
    <property type="evidence" value="ECO:0007669"/>
    <property type="project" value="TreeGrafter"/>
</dbReference>
<dbReference type="OMA" id="KSPSACM"/>
<feature type="region of interest" description="Disordered" evidence="1">
    <location>
        <begin position="1"/>
        <end position="80"/>
    </location>
</feature>
<feature type="region of interest" description="Disordered" evidence="1">
    <location>
        <begin position="136"/>
        <end position="181"/>
    </location>
</feature>
<feature type="region of interest" description="Disordered" evidence="1">
    <location>
        <begin position="309"/>
        <end position="333"/>
    </location>
</feature>
<dbReference type="PANTHER" id="PTHR45924:SF4">
    <property type="entry name" value="PLECKSTRIN HOMOLOGY DOMAIN-CONTAINING FAMILY G MEMBER 3"/>
    <property type="match status" value="1"/>
</dbReference>
<dbReference type="GO" id="GO:2000114">
    <property type="term" value="P:regulation of establishment of cell polarity"/>
    <property type="evidence" value="ECO:0007669"/>
    <property type="project" value="TreeGrafter"/>
</dbReference>
<reference evidence="2" key="1">
    <citation type="submission" date="2025-08" db="UniProtKB">
        <authorList>
            <consortium name="Ensembl"/>
        </authorList>
    </citation>
    <scope>IDENTIFICATION</scope>
</reference>
<dbReference type="GeneTree" id="ENSGT00940000156521"/>
<dbReference type="GO" id="GO:0005085">
    <property type="term" value="F:guanyl-nucleotide exchange factor activity"/>
    <property type="evidence" value="ECO:0007669"/>
    <property type="project" value="TreeGrafter"/>
</dbReference>
<proteinExistence type="predicted"/>